<comment type="caution">
    <text evidence="1">The sequence shown here is derived from an EMBL/GenBank/DDBJ whole genome shotgun (WGS) entry which is preliminary data.</text>
</comment>
<proteinExistence type="predicted"/>
<gene>
    <name evidence="1" type="ORF">QTN89_19785</name>
</gene>
<evidence type="ECO:0000313" key="1">
    <source>
        <dbReference type="EMBL" id="MDM4017699.1"/>
    </source>
</evidence>
<sequence>MTQPTSIRNRFDRSLQPIRSQSRIRNSRFRRPRLETLEQRYVLAAAIWDGGGPDLNWSTPENWIGNQIPASGDEVTIDDARSIEVVYDIEEPLSIASLNLSESLKLTAGGLTVAGTTVIQPNRTLTVDGAELLAEGPAQIDTTSLYVRNGGELRLPGATSYTNTNTSDHDRYLRANGVGSVLSLPNLVSISSSLHRYDELFIESLNGGAVELGTDVSEMVVAGGAVRFIADGGA</sequence>
<evidence type="ECO:0000313" key="2">
    <source>
        <dbReference type="Proteomes" id="UP001239462"/>
    </source>
</evidence>
<dbReference type="EMBL" id="JASZZN010000016">
    <property type="protein sequence ID" value="MDM4017699.1"/>
    <property type="molecule type" value="Genomic_DNA"/>
</dbReference>
<dbReference type="RefSeq" id="WP_289165204.1">
    <property type="nucleotide sequence ID" value="NZ_JASZZN010000016.1"/>
</dbReference>
<feature type="non-terminal residue" evidence="1">
    <location>
        <position position="234"/>
    </location>
</feature>
<organism evidence="1 2">
    <name type="scientific">Roseiconus lacunae</name>
    <dbReference type="NCBI Taxonomy" id="2605694"/>
    <lineage>
        <taxon>Bacteria</taxon>
        <taxon>Pseudomonadati</taxon>
        <taxon>Planctomycetota</taxon>
        <taxon>Planctomycetia</taxon>
        <taxon>Pirellulales</taxon>
        <taxon>Pirellulaceae</taxon>
        <taxon>Roseiconus</taxon>
    </lineage>
</organism>
<dbReference type="Proteomes" id="UP001239462">
    <property type="component" value="Unassembled WGS sequence"/>
</dbReference>
<reference evidence="1 2" key="1">
    <citation type="submission" date="2023-06" db="EMBL/GenBank/DDBJ databases">
        <title>Roseiconus lacunae JC819 isolated from Gulf of Mannar region, Tamil Nadu.</title>
        <authorList>
            <person name="Pk S."/>
            <person name="Ch S."/>
            <person name="Ch V.R."/>
        </authorList>
    </citation>
    <scope>NUCLEOTIDE SEQUENCE [LARGE SCALE GENOMIC DNA]</scope>
    <source>
        <strain evidence="1 2">JC819</strain>
    </source>
</reference>
<protein>
    <submittedName>
        <fullName evidence="1">Uncharacterized protein</fullName>
    </submittedName>
</protein>
<accession>A0ABT7PMF7</accession>
<keyword evidence="2" id="KW-1185">Reference proteome</keyword>
<name>A0ABT7PMF7_9BACT</name>